<feature type="transmembrane region" description="Helical" evidence="14">
    <location>
        <begin position="6"/>
        <end position="27"/>
    </location>
</feature>
<dbReference type="GO" id="GO:0005524">
    <property type="term" value="F:ATP binding"/>
    <property type="evidence" value="ECO:0007669"/>
    <property type="project" value="UniProtKB-KW"/>
</dbReference>
<dbReference type="PATRIC" id="fig|1002809.3.peg.968"/>
<feature type="transmembrane region" description="Helical" evidence="14">
    <location>
        <begin position="161"/>
        <end position="181"/>
    </location>
</feature>
<dbReference type="SUPFAM" id="SSF55874">
    <property type="entry name" value="ATPase domain of HSP90 chaperone/DNA topoisomerase II/histidine kinase"/>
    <property type="match status" value="1"/>
</dbReference>
<dbReference type="CDD" id="cd00082">
    <property type="entry name" value="HisKA"/>
    <property type="match status" value="1"/>
</dbReference>
<dbReference type="InterPro" id="IPR005467">
    <property type="entry name" value="His_kinase_dom"/>
</dbReference>
<dbReference type="Pfam" id="PF02518">
    <property type="entry name" value="HATPase_c"/>
    <property type="match status" value="1"/>
</dbReference>
<keyword evidence="5" id="KW-0597">Phosphoprotein</keyword>
<keyword evidence="12" id="KW-0902">Two-component regulatory system</keyword>
<dbReference type="PRINTS" id="PR00344">
    <property type="entry name" value="BCTRLSENSOR"/>
</dbReference>
<evidence type="ECO:0000256" key="6">
    <source>
        <dbReference type="ARBA" id="ARBA00022679"/>
    </source>
</evidence>
<evidence type="ECO:0000313" key="17">
    <source>
        <dbReference type="EMBL" id="BAK15381.1"/>
    </source>
</evidence>
<evidence type="ECO:0000256" key="3">
    <source>
        <dbReference type="ARBA" id="ARBA00012438"/>
    </source>
</evidence>
<feature type="domain" description="HAMP" evidence="16">
    <location>
        <begin position="185"/>
        <end position="237"/>
    </location>
</feature>
<dbReference type="PROSITE" id="PS50109">
    <property type="entry name" value="HIS_KIN"/>
    <property type="match status" value="1"/>
</dbReference>
<keyword evidence="10" id="KW-0067">ATP-binding</keyword>
<evidence type="ECO:0000256" key="13">
    <source>
        <dbReference type="ARBA" id="ARBA00023136"/>
    </source>
</evidence>
<dbReference type="GO" id="GO:0000155">
    <property type="term" value="F:phosphorelay sensor kinase activity"/>
    <property type="evidence" value="ECO:0007669"/>
    <property type="project" value="InterPro"/>
</dbReference>
<keyword evidence="9 17" id="KW-0418">Kinase</keyword>
<keyword evidence="18" id="KW-1185">Reference proteome</keyword>
<evidence type="ECO:0000259" key="15">
    <source>
        <dbReference type="PROSITE" id="PS50109"/>
    </source>
</evidence>
<dbReference type="InterPro" id="IPR036890">
    <property type="entry name" value="HATPase_C_sf"/>
</dbReference>
<dbReference type="FunFam" id="3.30.565.10:FF:000006">
    <property type="entry name" value="Sensor histidine kinase WalK"/>
    <property type="match status" value="1"/>
</dbReference>
<evidence type="ECO:0000256" key="9">
    <source>
        <dbReference type="ARBA" id="ARBA00022777"/>
    </source>
</evidence>
<dbReference type="EMBL" id="AP012157">
    <property type="protein sequence ID" value="BAK15381.1"/>
    <property type="molecule type" value="Genomic_DNA"/>
</dbReference>
<dbReference type="SMART" id="SM00388">
    <property type="entry name" value="HisKA"/>
    <property type="match status" value="1"/>
</dbReference>
<dbReference type="RefSeq" id="WP_014822963.1">
    <property type="nucleotide sequence ID" value="NC_018065.1"/>
</dbReference>
<reference evidence="17 18" key="2">
    <citation type="journal article" date="2012" name="J. Biosci. Bioeng.">
        <title>Complete genome sequence and characterization of the N-acylhomoserine lactone-degrading gene of the potato leaf-associated Solibacillus silvestris.</title>
        <authorList>
            <person name="Morohoshi T."/>
            <person name="Tominaga Y."/>
            <person name="Someya N."/>
            <person name="Ikeda T."/>
        </authorList>
    </citation>
    <scope>NUCLEOTIDE SEQUENCE [LARGE SCALE GENOMIC DNA]</scope>
    <source>
        <strain evidence="17 18">StLB046</strain>
    </source>
</reference>
<keyword evidence="11 14" id="KW-1133">Transmembrane helix</keyword>
<gene>
    <name evidence="17" type="ordered locus">SSIL_0958</name>
</gene>
<evidence type="ECO:0000256" key="14">
    <source>
        <dbReference type="SAM" id="Phobius"/>
    </source>
</evidence>
<accession>F2F2C9</accession>
<dbReference type="PANTHER" id="PTHR45528:SF1">
    <property type="entry name" value="SENSOR HISTIDINE KINASE CPXA"/>
    <property type="match status" value="1"/>
</dbReference>
<keyword evidence="4" id="KW-1003">Cell membrane</keyword>
<reference evidence="18" key="1">
    <citation type="submission" date="2011-04" db="EMBL/GenBank/DDBJ databases">
        <title>Genome sequence of Solibacillus silvestris StLB046.</title>
        <authorList>
            <person name="Morohoshi T."/>
            <person name="Someya N."/>
            <person name="Ikeda T."/>
        </authorList>
    </citation>
    <scope>NUCLEOTIDE SEQUENCE [LARGE SCALE GENOMIC DNA]</scope>
    <source>
        <strain evidence="18">StLB046</strain>
    </source>
</reference>
<dbReference type="Gene3D" id="6.10.340.10">
    <property type="match status" value="1"/>
</dbReference>
<protein>
    <recommendedName>
        <fullName evidence="3">histidine kinase</fullName>
        <ecNumber evidence="3">2.7.13.3</ecNumber>
    </recommendedName>
</protein>
<keyword evidence="13 14" id="KW-0472">Membrane</keyword>
<dbReference type="InterPro" id="IPR036097">
    <property type="entry name" value="HisK_dim/P_sf"/>
</dbReference>
<dbReference type="KEGG" id="siv:SSIL_0958"/>
<dbReference type="EC" id="2.7.13.3" evidence="3"/>
<evidence type="ECO:0000256" key="12">
    <source>
        <dbReference type="ARBA" id="ARBA00023012"/>
    </source>
</evidence>
<dbReference type="Pfam" id="PF00672">
    <property type="entry name" value="HAMP"/>
    <property type="match status" value="1"/>
</dbReference>
<dbReference type="SUPFAM" id="SSF47384">
    <property type="entry name" value="Homodimeric domain of signal transducing histidine kinase"/>
    <property type="match status" value="1"/>
</dbReference>
<dbReference type="HOGENOM" id="CLU_000445_89_6_9"/>
<keyword evidence="7 14" id="KW-0812">Transmembrane</keyword>
<dbReference type="CDD" id="cd00075">
    <property type="entry name" value="HATPase"/>
    <property type="match status" value="1"/>
</dbReference>
<evidence type="ECO:0000259" key="16">
    <source>
        <dbReference type="PROSITE" id="PS50885"/>
    </source>
</evidence>
<evidence type="ECO:0000256" key="8">
    <source>
        <dbReference type="ARBA" id="ARBA00022741"/>
    </source>
</evidence>
<organism evidence="17 18">
    <name type="scientific">Solibacillus silvestris (strain StLB046)</name>
    <name type="common">Bacillus silvestris</name>
    <dbReference type="NCBI Taxonomy" id="1002809"/>
    <lineage>
        <taxon>Bacteria</taxon>
        <taxon>Bacillati</taxon>
        <taxon>Bacillota</taxon>
        <taxon>Bacilli</taxon>
        <taxon>Bacillales</taxon>
        <taxon>Caryophanaceae</taxon>
        <taxon>Solibacillus</taxon>
    </lineage>
</organism>
<dbReference type="InterPro" id="IPR003661">
    <property type="entry name" value="HisK_dim/P_dom"/>
</dbReference>
<comment type="catalytic activity">
    <reaction evidence="1">
        <text>ATP + protein L-histidine = ADP + protein N-phospho-L-histidine.</text>
        <dbReference type="EC" id="2.7.13.3"/>
    </reaction>
</comment>
<dbReference type="eggNOG" id="COG2205">
    <property type="taxonomic scope" value="Bacteria"/>
</dbReference>
<evidence type="ECO:0000313" key="18">
    <source>
        <dbReference type="Proteomes" id="UP000006691"/>
    </source>
</evidence>
<dbReference type="InterPro" id="IPR004358">
    <property type="entry name" value="Sig_transdc_His_kin-like_C"/>
</dbReference>
<evidence type="ECO:0000256" key="1">
    <source>
        <dbReference type="ARBA" id="ARBA00000085"/>
    </source>
</evidence>
<feature type="domain" description="Histidine kinase" evidence="15">
    <location>
        <begin position="245"/>
        <end position="457"/>
    </location>
</feature>
<dbReference type="STRING" id="1002809.SSIL_0958"/>
<dbReference type="eggNOG" id="COG3850">
    <property type="taxonomic scope" value="Bacteria"/>
</dbReference>
<dbReference type="Proteomes" id="UP000006691">
    <property type="component" value="Chromosome"/>
</dbReference>
<evidence type="ECO:0000256" key="11">
    <source>
        <dbReference type="ARBA" id="ARBA00022989"/>
    </source>
</evidence>
<evidence type="ECO:0000256" key="10">
    <source>
        <dbReference type="ARBA" id="ARBA00022840"/>
    </source>
</evidence>
<dbReference type="Pfam" id="PF00512">
    <property type="entry name" value="HisKA"/>
    <property type="match status" value="1"/>
</dbReference>
<dbReference type="SMART" id="SM00387">
    <property type="entry name" value="HATPase_c"/>
    <property type="match status" value="1"/>
</dbReference>
<dbReference type="InterPro" id="IPR003660">
    <property type="entry name" value="HAMP_dom"/>
</dbReference>
<comment type="subcellular location">
    <subcellularLocation>
        <location evidence="2">Cell membrane</location>
        <topology evidence="2">Multi-pass membrane protein</topology>
    </subcellularLocation>
</comment>
<dbReference type="Gene3D" id="3.30.565.10">
    <property type="entry name" value="Histidine kinase-like ATPase, C-terminal domain"/>
    <property type="match status" value="1"/>
</dbReference>
<dbReference type="FunFam" id="1.10.287.130:FF:000001">
    <property type="entry name" value="Two-component sensor histidine kinase"/>
    <property type="match status" value="1"/>
</dbReference>
<sequence>MKRKVILYFMIIIILTLTLVMTVFWGAMTKYYYQGIANTFQQHVEAIHPRWANEIELTSDRIKDFGDFVVKSYEFDGAELQLLNRDGEMIQSSTGFYEDISYTVDPNLFSSYSPYYEKEELEQTEEKVLAMYIPLLLDGKVIGVLRYTTSLTETNLLIQSLLGYGILLCFGVAAIVFLVALQLAQSIVKPFNEIIQFTETMAKGQFEKRIKEDYPAELGEMSKTLNYMADEIVKTDQLKNDFISSISHELRTPLTGIKGWAEMLESPEGLTEKEINFGLRMINSESDRLIKLVEDLLNFSRYESNRIELHPTKFAYATLIEEVTLQLQSKANEKNIRMKLNSTPVSIYADEDKIRQVLLNTLENGIKFSPHNSEIVIKQYESNGKAICIIRDEGIGIKEEQIQHIMNSFYKADVKSVGAGLGLAISRTIILKHGGTIEVNSVYGKGTEVFIELPLNSM</sequence>
<dbReference type="Gene3D" id="1.10.287.130">
    <property type="match status" value="1"/>
</dbReference>
<dbReference type="PANTHER" id="PTHR45528">
    <property type="entry name" value="SENSOR HISTIDINE KINASE CPXA"/>
    <property type="match status" value="1"/>
</dbReference>
<dbReference type="InterPro" id="IPR003594">
    <property type="entry name" value="HATPase_dom"/>
</dbReference>
<dbReference type="GO" id="GO:0005886">
    <property type="term" value="C:plasma membrane"/>
    <property type="evidence" value="ECO:0007669"/>
    <property type="project" value="UniProtKB-SubCell"/>
</dbReference>
<evidence type="ECO:0000256" key="7">
    <source>
        <dbReference type="ARBA" id="ARBA00022692"/>
    </source>
</evidence>
<keyword evidence="6" id="KW-0808">Transferase</keyword>
<dbReference type="SUPFAM" id="SSF158472">
    <property type="entry name" value="HAMP domain-like"/>
    <property type="match status" value="1"/>
</dbReference>
<dbReference type="PROSITE" id="PS50885">
    <property type="entry name" value="HAMP"/>
    <property type="match status" value="1"/>
</dbReference>
<evidence type="ECO:0000256" key="2">
    <source>
        <dbReference type="ARBA" id="ARBA00004651"/>
    </source>
</evidence>
<keyword evidence="8" id="KW-0547">Nucleotide-binding</keyword>
<evidence type="ECO:0000256" key="5">
    <source>
        <dbReference type="ARBA" id="ARBA00022553"/>
    </source>
</evidence>
<dbReference type="InterPro" id="IPR050398">
    <property type="entry name" value="HssS/ArlS-like"/>
</dbReference>
<proteinExistence type="predicted"/>
<dbReference type="CDD" id="cd06225">
    <property type="entry name" value="HAMP"/>
    <property type="match status" value="1"/>
</dbReference>
<dbReference type="AlphaFoldDB" id="F2F2C9"/>
<name>F2F2C9_SOLSS</name>
<dbReference type="SMART" id="SM00304">
    <property type="entry name" value="HAMP"/>
    <property type="match status" value="1"/>
</dbReference>
<evidence type="ECO:0000256" key="4">
    <source>
        <dbReference type="ARBA" id="ARBA00022475"/>
    </source>
</evidence>